<evidence type="ECO:0000256" key="8">
    <source>
        <dbReference type="ARBA" id="ARBA00023242"/>
    </source>
</evidence>
<keyword evidence="3" id="KW-0677">Repeat</keyword>
<dbReference type="EMBL" id="AVOT02015969">
    <property type="protein sequence ID" value="MBW0500737.1"/>
    <property type="molecule type" value="Genomic_DNA"/>
</dbReference>
<dbReference type="Proteomes" id="UP000765509">
    <property type="component" value="Unassembled WGS sequence"/>
</dbReference>
<name>A0A9Q3DEV0_9BASI</name>
<dbReference type="PANTHER" id="PTHR46179">
    <property type="entry name" value="ZINC FINGER PROTEIN"/>
    <property type="match status" value="1"/>
</dbReference>
<dbReference type="GO" id="GO:0000978">
    <property type="term" value="F:RNA polymerase II cis-regulatory region sequence-specific DNA binding"/>
    <property type="evidence" value="ECO:0007669"/>
    <property type="project" value="UniProtKB-ARBA"/>
</dbReference>
<dbReference type="PROSITE" id="PS00028">
    <property type="entry name" value="ZINC_FINGER_C2H2_1"/>
    <property type="match status" value="4"/>
</dbReference>
<evidence type="ECO:0000256" key="7">
    <source>
        <dbReference type="ARBA" id="ARBA00023163"/>
    </source>
</evidence>
<sequence>MLASASIDRAHLRSINHSLKRKSHHLDAPATQAEEQVQDDDLCSSFSSDSDSNRSSYDPSSDYSHDSHSNRASSHSDTQADGNRNQTSKDRLREQKDVSQGNRIKNYVCTWPGCGKSYTKPIRLEEHVRSHTNERPFGCPHCPATYRRETHLNAHMRMHQPDEAKPFVCLWLDPSLPSDSAQPCTKRFWTRQHLNVHRQSVHEGKKAQARFECTECHQKFPKHRLLRDHFAASHCPLGTRPFICPTPNCPWSFSTSSQLRLHQRTHDPNRYMCIHDDCLKNPNITIQQRTFFTWTDLQRHTRDVHPLRCKVLGCRRIKPFKNLKALNSHIATRHSLSKVNHTSSNRNSGQFVCTGFSVDPNTPCQRAYHSARSLQRHIHSAHLSDRQTTCPITGCNFTADFPSGLARHLQSKHQDQQRPRKLSRTEKLNQIDLLTGNDLESKVKKYYCPIEELRKKCLFDKSSPNLLQAPENNDSGDKIFHNACFMKFNRLYDLQRHLKANHSIQIEKDELKNFFGQI</sequence>
<evidence type="ECO:0000256" key="2">
    <source>
        <dbReference type="ARBA" id="ARBA00022723"/>
    </source>
</evidence>
<evidence type="ECO:0000256" key="6">
    <source>
        <dbReference type="ARBA" id="ARBA00023015"/>
    </source>
</evidence>
<feature type="region of interest" description="Disordered" evidence="10">
    <location>
        <begin position="18"/>
        <end position="99"/>
    </location>
</feature>
<dbReference type="Gene3D" id="3.30.160.60">
    <property type="entry name" value="Classic Zinc Finger"/>
    <property type="match status" value="5"/>
</dbReference>
<dbReference type="FunFam" id="3.30.160.60:FF:000125">
    <property type="entry name" value="Putative zinc finger protein 143"/>
    <property type="match status" value="1"/>
</dbReference>
<dbReference type="FunFam" id="3.30.160.60:FF:000100">
    <property type="entry name" value="Zinc finger 45-like"/>
    <property type="match status" value="1"/>
</dbReference>
<keyword evidence="13" id="KW-1185">Reference proteome</keyword>
<protein>
    <recommendedName>
        <fullName evidence="11">C2H2-type domain-containing protein</fullName>
    </recommendedName>
</protein>
<feature type="domain" description="C2H2-type" evidence="11">
    <location>
        <begin position="167"/>
        <end position="207"/>
    </location>
</feature>
<evidence type="ECO:0000313" key="13">
    <source>
        <dbReference type="Proteomes" id="UP000765509"/>
    </source>
</evidence>
<evidence type="ECO:0000256" key="4">
    <source>
        <dbReference type="ARBA" id="ARBA00022771"/>
    </source>
</evidence>
<gene>
    <name evidence="12" type="ORF">O181_040452</name>
</gene>
<evidence type="ECO:0000256" key="5">
    <source>
        <dbReference type="ARBA" id="ARBA00022833"/>
    </source>
</evidence>
<keyword evidence="2" id="KW-0479">Metal-binding</keyword>
<dbReference type="InterPro" id="IPR013087">
    <property type="entry name" value="Znf_C2H2_type"/>
</dbReference>
<comment type="subcellular location">
    <subcellularLocation>
        <location evidence="1">Nucleus</location>
    </subcellularLocation>
</comment>
<dbReference type="GO" id="GO:0005634">
    <property type="term" value="C:nucleus"/>
    <property type="evidence" value="ECO:0007669"/>
    <property type="project" value="UniProtKB-SubCell"/>
</dbReference>
<feature type="compositionally biased region" description="Low complexity" evidence="10">
    <location>
        <begin position="43"/>
        <end position="62"/>
    </location>
</feature>
<dbReference type="GO" id="GO:0008270">
    <property type="term" value="F:zinc ion binding"/>
    <property type="evidence" value="ECO:0007669"/>
    <property type="project" value="UniProtKB-KW"/>
</dbReference>
<dbReference type="SUPFAM" id="SSF57667">
    <property type="entry name" value="beta-beta-alpha zinc fingers"/>
    <property type="match status" value="3"/>
</dbReference>
<evidence type="ECO:0000259" key="11">
    <source>
        <dbReference type="PROSITE" id="PS50157"/>
    </source>
</evidence>
<dbReference type="FunFam" id="3.30.160.60:FF:000072">
    <property type="entry name" value="zinc finger protein 143 isoform X1"/>
    <property type="match status" value="1"/>
</dbReference>
<evidence type="ECO:0000256" key="10">
    <source>
        <dbReference type="SAM" id="MobiDB-lite"/>
    </source>
</evidence>
<proteinExistence type="predicted"/>
<keyword evidence="8" id="KW-0539">Nucleus</keyword>
<feature type="compositionally biased region" description="Basic and acidic residues" evidence="10">
    <location>
        <begin position="87"/>
        <end position="97"/>
    </location>
</feature>
<dbReference type="InterPro" id="IPR036236">
    <property type="entry name" value="Znf_C2H2_sf"/>
</dbReference>
<keyword evidence="7" id="KW-0804">Transcription</keyword>
<feature type="domain" description="C2H2-type" evidence="11">
    <location>
        <begin position="211"/>
        <end position="234"/>
    </location>
</feature>
<keyword evidence="4 9" id="KW-0863">Zinc-finger</keyword>
<evidence type="ECO:0000256" key="3">
    <source>
        <dbReference type="ARBA" id="ARBA00022737"/>
    </source>
</evidence>
<feature type="compositionally biased region" description="Polar residues" evidence="10">
    <location>
        <begin position="70"/>
        <end position="86"/>
    </location>
</feature>
<feature type="domain" description="C2H2-type" evidence="11">
    <location>
        <begin position="107"/>
        <end position="136"/>
    </location>
</feature>
<dbReference type="OrthoDB" id="427030at2759"/>
<dbReference type="Pfam" id="PF00096">
    <property type="entry name" value="zf-C2H2"/>
    <property type="match status" value="3"/>
</dbReference>
<organism evidence="12 13">
    <name type="scientific">Austropuccinia psidii MF-1</name>
    <dbReference type="NCBI Taxonomy" id="1389203"/>
    <lineage>
        <taxon>Eukaryota</taxon>
        <taxon>Fungi</taxon>
        <taxon>Dikarya</taxon>
        <taxon>Basidiomycota</taxon>
        <taxon>Pucciniomycotina</taxon>
        <taxon>Pucciniomycetes</taxon>
        <taxon>Pucciniales</taxon>
        <taxon>Sphaerophragmiaceae</taxon>
        <taxon>Austropuccinia</taxon>
    </lineage>
</organism>
<feature type="domain" description="C2H2-type" evidence="11">
    <location>
        <begin position="242"/>
        <end position="271"/>
    </location>
</feature>
<keyword evidence="5" id="KW-0862">Zinc</keyword>
<dbReference type="PROSITE" id="PS50157">
    <property type="entry name" value="ZINC_FINGER_C2H2_2"/>
    <property type="match status" value="6"/>
</dbReference>
<evidence type="ECO:0000256" key="1">
    <source>
        <dbReference type="ARBA" id="ARBA00004123"/>
    </source>
</evidence>
<evidence type="ECO:0000313" key="12">
    <source>
        <dbReference type="EMBL" id="MBW0500737.1"/>
    </source>
</evidence>
<dbReference type="SMART" id="SM00355">
    <property type="entry name" value="ZnF_C2H2"/>
    <property type="match status" value="10"/>
</dbReference>
<dbReference type="InterPro" id="IPR051061">
    <property type="entry name" value="Zinc_finger_trans_reg"/>
</dbReference>
<dbReference type="PANTHER" id="PTHR46179:SF13">
    <property type="entry name" value="C2H2-TYPE DOMAIN-CONTAINING PROTEIN"/>
    <property type="match status" value="1"/>
</dbReference>
<comment type="caution">
    <text evidence="12">The sequence shown here is derived from an EMBL/GenBank/DDBJ whole genome shotgun (WGS) entry which is preliminary data.</text>
</comment>
<accession>A0A9Q3DEV0</accession>
<dbReference type="GO" id="GO:0000981">
    <property type="term" value="F:DNA-binding transcription factor activity, RNA polymerase II-specific"/>
    <property type="evidence" value="ECO:0007669"/>
    <property type="project" value="UniProtKB-ARBA"/>
</dbReference>
<feature type="domain" description="C2H2-type" evidence="11">
    <location>
        <begin position="351"/>
        <end position="387"/>
    </location>
</feature>
<evidence type="ECO:0000256" key="9">
    <source>
        <dbReference type="PROSITE-ProRule" id="PRU00042"/>
    </source>
</evidence>
<dbReference type="AlphaFoldDB" id="A0A9Q3DEV0"/>
<reference evidence="12" key="1">
    <citation type="submission" date="2021-03" db="EMBL/GenBank/DDBJ databases">
        <title>Draft genome sequence of rust myrtle Austropuccinia psidii MF-1, a brazilian biotype.</title>
        <authorList>
            <person name="Quecine M.C."/>
            <person name="Pachon D.M.R."/>
            <person name="Bonatelli M.L."/>
            <person name="Correr F.H."/>
            <person name="Franceschini L.M."/>
            <person name="Leite T.F."/>
            <person name="Margarido G.R.A."/>
            <person name="Almeida C.A."/>
            <person name="Ferrarezi J.A."/>
            <person name="Labate C.A."/>
        </authorList>
    </citation>
    <scope>NUCLEOTIDE SEQUENCE</scope>
    <source>
        <strain evidence="12">MF-1</strain>
    </source>
</reference>
<feature type="domain" description="C2H2-type" evidence="11">
    <location>
        <begin position="137"/>
        <end position="164"/>
    </location>
</feature>
<keyword evidence="6" id="KW-0805">Transcription regulation</keyword>